<dbReference type="AlphaFoldDB" id="A0A6G0X6L3"/>
<protein>
    <recommendedName>
        <fullName evidence="1">Alcohol dehydrogenase-like C-terminal domain-containing protein</fullName>
    </recommendedName>
</protein>
<sequence>MSKPLSTLLALQPWAKCSPNTVKEYNVDVIAVVRRADQVESLKTIGAQYIVNTSDADWKGQLKTLAKDLGATLGFDAVGGSLTGEVLECMPNGSDLQVCGALSG</sequence>
<evidence type="ECO:0000313" key="3">
    <source>
        <dbReference type="Proteomes" id="UP000481153"/>
    </source>
</evidence>
<gene>
    <name evidence="2" type="ORF">Ae201684_007966</name>
</gene>
<dbReference type="SUPFAM" id="SSF51735">
    <property type="entry name" value="NAD(P)-binding Rossmann-fold domains"/>
    <property type="match status" value="1"/>
</dbReference>
<name>A0A6G0X6L3_9STRA</name>
<dbReference type="VEuPathDB" id="FungiDB:AeMF1_002791"/>
<dbReference type="Pfam" id="PF00107">
    <property type="entry name" value="ADH_zinc_N"/>
    <property type="match status" value="1"/>
</dbReference>
<keyword evidence="3" id="KW-1185">Reference proteome</keyword>
<comment type="caution">
    <text evidence="2">The sequence shown here is derived from an EMBL/GenBank/DDBJ whole genome shotgun (WGS) entry which is preliminary data.</text>
</comment>
<feature type="domain" description="Alcohol dehydrogenase-like C-terminal" evidence="1">
    <location>
        <begin position="23"/>
        <end position="102"/>
    </location>
</feature>
<reference evidence="2 3" key="1">
    <citation type="submission" date="2019-07" db="EMBL/GenBank/DDBJ databases">
        <title>Genomics analysis of Aphanomyces spp. identifies a new class of oomycete effector associated with host adaptation.</title>
        <authorList>
            <person name="Gaulin E."/>
        </authorList>
    </citation>
    <scope>NUCLEOTIDE SEQUENCE [LARGE SCALE GENOMIC DNA]</scope>
    <source>
        <strain evidence="2 3">ATCC 201684</strain>
    </source>
</reference>
<dbReference type="EMBL" id="VJMJ01000094">
    <property type="protein sequence ID" value="KAF0735649.1"/>
    <property type="molecule type" value="Genomic_DNA"/>
</dbReference>
<organism evidence="2 3">
    <name type="scientific">Aphanomyces euteiches</name>
    <dbReference type="NCBI Taxonomy" id="100861"/>
    <lineage>
        <taxon>Eukaryota</taxon>
        <taxon>Sar</taxon>
        <taxon>Stramenopiles</taxon>
        <taxon>Oomycota</taxon>
        <taxon>Saprolegniomycetes</taxon>
        <taxon>Saprolegniales</taxon>
        <taxon>Verrucalvaceae</taxon>
        <taxon>Aphanomyces</taxon>
    </lineage>
</organism>
<dbReference type="InterPro" id="IPR013149">
    <property type="entry name" value="ADH-like_C"/>
</dbReference>
<accession>A0A6G0X6L3</accession>
<evidence type="ECO:0000313" key="2">
    <source>
        <dbReference type="EMBL" id="KAF0735649.1"/>
    </source>
</evidence>
<dbReference type="Gene3D" id="3.40.50.720">
    <property type="entry name" value="NAD(P)-binding Rossmann-like Domain"/>
    <property type="match status" value="1"/>
</dbReference>
<dbReference type="Proteomes" id="UP000481153">
    <property type="component" value="Unassembled WGS sequence"/>
</dbReference>
<dbReference type="InterPro" id="IPR036291">
    <property type="entry name" value="NAD(P)-bd_dom_sf"/>
</dbReference>
<proteinExistence type="predicted"/>
<evidence type="ECO:0000259" key="1">
    <source>
        <dbReference type="Pfam" id="PF00107"/>
    </source>
</evidence>